<comment type="catalytic activity">
    <reaction evidence="8">
        <text>[GlcNAc-(1-&gt;4)-Mur2Ac(oyl-L-Ala-gamma-D-Glu-L-Lys-D-Ala-D-Ala)](n)-di-trans,octa-cis-undecaprenyl diphosphate + beta-D-GlcNAc-(1-&gt;4)-Mur2Ac(oyl-L-Ala-gamma-D-Glu-L-Lys-D-Ala-D-Ala)-di-trans,octa-cis-undecaprenyl diphosphate = [GlcNAc-(1-&gt;4)-Mur2Ac(oyl-L-Ala-gamma-D-Glu-L-Lys-D-Ala-D-Ala)](n+1)-di-trans,octa-cis-undecaprenyl diphosphate + di-trans,octa-cis-undecaprenyl diphosphate + H(+)</text>
        <dbReference type="Rhea" id="RHEA:23708"/>
        <dbReference type="Rhea" id="RHEA-COMP:9602"/>
        <dbReference type="Rhea" id="RHEA-COMP:9603"/>
        <dbReference type="ChEBI" id="CHEBI:15378"/>
        <dbReference type="ChEBI" id="CHEBI:58405"/>
        <dbReference type="ChEBI" id="CHEBI:60033"/>
        <dbReference type="ChEBI" id="CHEBI:78435"/>
        <dbReference type="EC" id="2.4.99.28"/>
    </reaction>
</comment>
<dbReference type="InterPro" id="IPR050396">
    <property type="entry name" value="Glycosyltr_51/Transpeptidase"/>
</dbReference>
<dbReference type="SUPFAM" id="SSF56601">
    <property type="entry name" value="beta-lactamase/transpeptidase-like"/>
    <property type="match status" value="1"/>
</dbReference>
<feature type="domain" description="FHA" evidence="9">
    <location>
        <begin position="62"/>
        <end position="123"/>
    </location>
</feature>
<dbReference type="PANTHER" id="PTHR32282:SF31">
    <property type="entry name" value="PEPTIDOGLYCAN GLYCOSYLTRANSFERASE"/>
    <property type="match status" value="1"/>
</dbReference>
<dbReference type="Pfam" id="PF00498">
    <property type="entry name" value="FHA"/>
    <property type="match status" value="1"/>
</dbReference>
<dbReference type="GO" id="GO:0008658">
    <property type="term" value="F:penicillin binding"/>
    <property type="evidence" value="ECO:0007669"/>
    <property type="project" value="InterPro"/>
</dbReference>
<keyword evidence="5" id="KW-0378">Hydrolase</keyword>
<dbReference type="SUPFAM" id="SSF49879">
    <property type="entry name" value="SMAD/FHA domain"/>
    <property type="match status" value="1"/>
</dbReference>
<keyword evidence="11" id="KW-1185">Reference proteome</keyword>
<dbReference type="GO" id="GO:0006508">
    <property type="term" value="P:proteolysis"/>
    <property type="evidence" value="ECO:0007669"/>
    <property type="project" value="UniProtKB-KW"/>
</dbReference>
<dbReference type="Gene3D" id="1.10.3810.10">
    <property type="entry name" value="Biosynthetic peptidoglycan transglycosylase-like"/>
    <property type="match status" value="1"/>
</dbReference>
<evidence type="ECO:0000256" key="4">
    <source>
        <dbReference type="ARBA" id="ARBA00022679"/>
    </source>
</evidence>
<name>A0A2T1DSY8_9CYAN</name>
<dbReference type="OrthoDB" id="9766909at2"/>
<keyword evidence="1" id="KW-0121">Carboxypeptidase</keyword>
<keyword evidence="3" id="KW-0328">Glycosyltransferase</keyword>
<organism evidence="10 11">
    <name type="scientific">Stenomitos frigidus ULC18</name>
    <dbReference type="NCBI Taxonomy" id="2107698"/>
    <lineage>
        <taxon>Bacteria</taxon>
        <taxon>Bacillati</taxon>
        <taxon>Cyanobacteriota</taxon>
        <taxon>Cyanophyceae</taxon>
        <taxon>Leptolyngbyales</taxon>
        <taxon>Leptolyngbyaceae</taxon>
        <taxon>Stenomitos</taxon>
    </lineage>
</organism>
<evidence type="ECO:0000256" key="6">
    <source>
        <dbReference type="ARBA" id="ARBA00023268"/>
    </source>
</evidence>
<reference evidence="11" key="1">
    <citation type="submission" date="2018-02" db="EMBL/GenBank/DDBJ databases">
        <authorList>
            <person name="Moore K."/>
            <person name="Momper L."/>
        </authorList>
    </citation>
    <scope>NUCLEOTIDE SEQUENCE [LARGE SCALE GENOMIC DNA]</scope>
    <source>
        <strain evidence="11">ULC18</strain>
    </source>
</reference>
<dbReference type="GO" id="GO:0009252">
    <property type="term" value="P:peptidoglycan biosynthetic process"/>
    <property type="evidence" value="ECO:0007669"/>
    <property type="project" value="TreeGrafter"/>
</dbReference>
<dbReference type="GO" id="GO:0008955">
    <property type="term" value="F:peptidoglycan glycosyltransferase activity"/>
    <property type="evidence" value="ECO:0007669"/>
    <property type="project" value="UniProtKB-EC"/>
</dbReference>
<evidence type="ECO:0000256" key="8">
    <source>
        <dbReference type="ARBA" id="ARBA00049902"/>
    </source>
</evidence>
<dbReference type="RefSeq" id="WP_106261096.1">
    <property type="nucleotide sequence ID" value="NZ_CAWNSW010000141.1"/>
</dbReference>
<accession>A0A2T1DSY8</accession>
<dbReference type="InterPro" id="IPR036950">
    <property type="entry name" value="PBP_transglycosylase"/>
</dbReference>
<dbReference type="CDD" id="cd00060">
    <property type="entry name" value="FHA"/>
    <property type="match status" value="1"/>
</dbReference>
<dbReference type="InterPro" id="IPR012338">
    <property type="entry name" value="Beta-lactam/transpept-like"/>
</dbReference>
<dbReference type="Pfam" id="PF00912">
    <property type="entry name" value="Transgly"/>
    <property type="match status" value="1"/>
</dbReference>
<proteinExistence type="predicted"/>
<comment type="caution">
    <text evidence="10">The sequence shown here is derived from an EMBL/GenBank/DDBJ whole genome shotgun (WGS) entry which is preliminary data.</text>
</comment>
<reference evidence="10 11" key="2">
    <citation type="submission" date="2018-03" db="EMBL/GenBank/DDBJ databases">
        <title>The ancient ancestry and fast evolution of plastids.</title>
        <authorList>
            <person name="Moore K.R."/>
            <person name="Magnabosco C."/>
            <person name="Momper L."/>
            <person name="Gold D.A."/>
            <person name="Bosak T."/>
            <person name="Fournier G.P."/>
        </authorList>
    </citation>
    <scope>NUCLEOTIDE SEQUENCE [LARGE SCALE GENOMIC DNA]</scope>
    <source>
        <strain evidence="10 11">ULC18</strain>
    </source>
</reference>
<evidence type="ECO:0000256" key="1">
    <source>
        <dbReference type="ARBA" id="ARBA00022645"/>
    </source>
</evidence>
<dbReference type="AlphaFoldDB" id="A0A2T1DSY8"/>
<dbReference type="SMART" id="SM00240">
    <property type="entry name" value="FHA"/>
    <property type="match status" value="1"/>
</dbReference>
<gene>
    <name evidence="10" type="ORF">C7B82_30660</name>
</gene>
<dbReference type="PANTHER" id="PTHR32282">
    <property type="entry name" value="BINDING PROTEIN TRANSPEPTIDASE, PUTATIVE-RELATED"/>
    <property type="match status" value="1"/>
</dbReference>
<sequence length="756" mass="82066">MTQPPRRSQTLVGAITQAVQTVQAKINFSKLKLKANARVPELRVQDAGADQADVYPLLGDRYVLGRSSRTCDIVVRNPVVSQVHLSLNRDSQRSSFLGALFRPPFFLKDENSTNGIYRGKRRVKATQLRHNAVYTLGPPELAAAVRIQFIDPPPWYVKAVRYGMYGLGGVTALAVVGVLIEWQKFSVQPLPASVQGPFVVYARDEQTPLSPVTNRTHTEFKNLSDFSPYLAKAAIASEDSRYYWHFGVDPIGTLRAVVTNIRGGGIREGGSTLTQQLARSLLRQYVGTEDSAGRKLREAAVALKLETVYSKDFLMLTYLNRVYLGNEAYGFEDAAQLYLNKSAKDLTLSEAATLVGILPAPNSFNPVRNYDKAIELRNRVLDRMATLNMASADDIQRARRSRVDVNPKAKAELDNVIAPYYYSYVFTELQQLLGADLAEEGNFIIKTGLDPQMQSKAEATLRDAVSSAGTSAGFSQGAIVTMDAKTGELLALVGGVDYKKSQFNRASQAMRQPGSTFKVFTYTTAIEQGISPGNAYSCAPLNWDGQYFAGCRSGGGSLDMYTGIAQSENVIALRIAQEVGLNNVIRTAQRMGLSSTLKAAPGLVIGQSEVTPLEMTGAFSIFANGGISNPPRAIRQVLDGGDCKNPKDLKTCRVIYSADRDPRLNQPVLKPEVADMMTTLLRGVVSGGTGRAAAIGQGEAGKTGTTNDNVDLWFIGYIPNGLVTGIWLGNDNNSPTSGSSGEAAQIWGTYMSKVVR</sequence>
<keyword evidence="4" id="KW-0808">Transferase</keyword>
<evidence type="ECO:0000256" key="5">
    <source>
        <dbReference type="ARBA" id="ARBA00022801"/>
    </source>
</evidence>
<dbReference type="GO" id="GO:0009002">
    <property type="term" value="F:serine-type D-Ala-D-Ala carboxypeptidase activity"/>
    <property type="evidence" value="ECO:0007669"/>
    <property type="project" value="UniProtKB-EC"/>
</dbReference>
<comment type="catalytic activity">
    <reaction evidence="7">
        <text>Preferential cleavage: (Ac)2-L-Lys-D-Ala-|-D-Ala. Also transpeptidation of peptidyl-alanyl moieties that are N-acyl substituents of D-alanine.</text>
        <dbReference type="EC" id="3.4.16.4"/>
    </reaction>
</comment>
<evidence type="ECO:0000313" key="10">
    <source>
        <dbReference type="EMBL" id="PSB23636.1"/>
    </source>
</evidence>
<dbReference type="Proteomes" id="UP000239576">
    <property type="component" value="Unassembled WGS sequence"/>
</dbReference>
<protein>
    <submittedName>
        <fullName evidence="10">Penicillin-binding protein</fullName>
    </submittedName>
</protein>
<dbReference type="EMBL" id="PVWK01000160">
    <property type="protein sequence ID" value="PSB23636.1"/>
    <property type="molecule type" value="Genomic_DNA"/>
</dbReference>
<dbReference type="InterPro" id="IPR001460">
    <property type="entry name" value="PCN-bd_Tpept"/>
</dbReference>
<dbReference type="Gene3D" id="2.60.200.20">
    <property type="match status" value="1"/>
</dbReference>
<evidence type="ECO:0000256" key="2">
    <source>
        <dbReference type="ARBA" id="ARBA00022670"/>
    </source>
</evidence>
<dbReference type="InterPro" id="IPR001264">
    <property type="entry name" value="Glyco_trans_51"/>
</dbReference>
<dbReference type="InterPro" id="IPR000253">
    <property type="entry name" value="FHA_dom"/>
</dbReference>
<evidence type="ECO:0000313" key="11">
    <source>
        <dbReference type="Proteomes" id="UP000239576"/>
    </source>
</evidence>
<dbReference type="InterPro" id="IPR023346">
    <property type="entry name" value="Lysozyme-like_dom_sf"/>
</dbReference>
<dbReference type="PROSITE" id="PS50006">
    <property type="entry name" value="FHA_DOMAIN"/>
    <property type="match status" value="1"/>
</dbReference>
<evidence type="ECO:0000256" key="3">
    <source>
        <dbReference type="ARBA" id="ARBA00022676"/>
    </source>
</evidence>
<keyword evidence="6" id="KW-0511">Multifunctional enzyme</keyword>
<dbReference type="Gene3D" id="3.40.710.10">
    <property type="entry name" value="DD-peptidase/beta-lactamase superfamily"/>
    <property type="match status" value="1"/>
</dbReference>
<dbReference type="GO" id="GO:0030288">
    <property type="term" value="C:outer membrane-bounded periplasmic space"/>
    <property type="evidence" value="ECO:0007669"/>
    <property type="project" value="TreeGrafter"/>
</dbReference>
<evidence type="ECO:0000256" key="7">
    <source>
        <dbReference type="ARBA" id="ARBA00034000"/>
    </source>
</evidence>
<dbReference type="InterPro" id="IPR008984">
    <property type="entry name" value="SMAD_FHA_dom_sf"/>
</dbReference>
<evidence type="ECO:0000259" key="9">
    <source>
        <dbReference type="PROSITE" id="PS50006"/>
    </source>
</evidence>
<dbReference type="SUPFAM" id="SSF53955">
    <property type="entry name" value="Lysozyme-like"/>
    <property type="match status" value="1"/>
</dbReference>
<dbReference type="Pfam" id="PF00905">
    <property type="entry name" value="Transpeptidase"/>
    <property type="match status" value="1"/>
</dbReference>
<keyword evidence="2" id="KW-0645">Protease</keyword>